<evidence type="ECO:0000313" key="3">
    <source>
        <dbReference type="Proteomes" id="UP000307440"/>
    </source>
</evidence>
<keyword evidence="3" id="KW-1185">Reference proteome</keyword>
<feature type="region of interest" description="Disordered" evidence="1">
    <location>
        <begin position="170"/>
        <end position="236"/>
    </location>
</feature>
<accession>A0A5C3KAL3</accession>
<evidence type="ECO:0000313" key="2">
    <source>
        <dbReference type="EMBL" id="TFK16924.1"/>
    </source>
</evidence>
<dbReference type="EMBL" id="ML210605">
    <property type="protein sequence ID" value="TFK16924.1"/>
    <property type="molecule type" value="Genomic_DNA"/>
</dbReference>
<gene>
    <name evidence="2" type="ORF">FA15DRAFT_661811</name>
</gene>
<dbReference type="AlphaFoldDB" id="A0A5C3KAL3"/>
<proteinExistence type="predicted"/>
<organism evidence="2 3">
    <name type="scientific">Coprinopsis marcescibilis</name>
    <name type="common">Agaric fungus</name>
    <name type="synonym">Psathyrella marcescibilis</name>
    <dbReference type="NCBI Taxonomy" id="230819"/>
    <lineage>
        <taxon>Eukaryota</taxon>
        <taxon>Fungi</taxon>
        <taxon>Dikarya</taxon>
        <taxon>Basidiomycota</taxon>
        <taxon>Agaricomycotina</taxon>
        <taxon>Agaricomycetes</taxon>
        <taxon>Agaricomycetidae</taxon>
        <taxon>Agaricales</taxon>
        <taxon>Agaricineae</taxon>
        <taxon>Psathyrellaceae</taxon>
        <taxon>Coprinopsis</taxon>
    </lineage>
</organism>
<protein>
    <submittedName>
        <fullName evidence="2">Uncharacterized protein</fullName>
    </submittedName>
</protein>
<reference evidence="2 3" key="1">
    <citation type="journal article" date="2019" name="Nat. Ecol. Evol.">
        <title>Megaphylogeny resolves global patterns of mushroom evolution.</title>
        <authorList>
            <person name="Varga T."/>
            <person name="Krizsan K."/>
            <person name="Foldi C."/>
            <person name="Dima B."/>
            <person name="Sanchez-Garcia M."/>
            <person name="Sanchez-Ramirez S."/>
            <person name="Szollosi G.J."/>
            <person name="Szarkandi J.G."/>
            <person name="Papp V."/>
            <person name="Albert L."/>
            <person name="Andreopoulos W."/>
            <person name="Angelini C."/>
            <person name="Antonin V."/>
            <person name="Barry K.W."/>
            <person name="Bougher N.L."/>
            <person name="Buchanan P."/>
            <person name="Buyck B."/>
            <person name="Bense V."/>
            <person name="Catcheside P."/>
            <person name="Chovatia M."/>
            <person name="Cooper J."/>
            <person name="Damon W."/>
            <person name="Desjardin D."/>
            <person name="Finy P."/>
            <person name="Geml J."/>
            <person name="Haridas S."/>
            <person name="Hughes K."/>
            <person name="Justo A."/>
            <person name="Karasinski D."/>
            <person name="Kautmanova I."/>
            <person name="Kiss B."/>
            <person name="Kocsube S."/>
            <person name="Kotiranta H."/>
            <person name="LaButti K.M."/>
            <person name="Lechner B.E."/>
            <person name="Liimatainen K."/>
            <person name="Lipzen A."/>
            <person name="Lukacs Z."/>
            <person name="Mihaltcheva S."/>
            <person name="Morgado L.N."/>
            <person name="Niskanen T."/>
            <person name="Noordeloos M.E."/>
            <person name="Ohm R.A."/>
            <person name="Ortiz-Santana B."/>
            <person name="Ovrebo C."/>
            <person name="Racz N."/>
            <person name="Riley R."/>
            <person name="Savchenko A."/>
            <person name="Shiryaev A."/>
            <person name="Soop K."/>
            <person name="Spirin V."/>
            <person name="Szebenyi C."/>
            <person name="Tomsovsky M."/>
            <person name="Tulloss R.E."/>
            <person name="Uehling J."/>
            <person name="Grigoriev I.V."/>
            <person name="Vagvolgyi C."/>
            <person name="Papp T."/>
            <person name="Martin F.M."/>
            <person name="Miettinen O."/>
            <person name="Hibbett D.S."/>
            <person name="Nagy L.G."/>
        </authorList>
    </citation>
    <scope>NUCLEOTIDE SEQUENCE [LARGE SCALE GENOMIC DNA]</scope>
    <source>
        <strain evidence="2 3">CBS 121175</strain>
    </source>
</reference>
<feature type="compositionally biased region" description="Polar residues" evidence="1">
    <location>
        <begin position="124"/>
        <end position="144"/>
    </location>
</feature>
<sequence>MEQDRGSYSKSFPPVSLDLLPNAPATTNLPTPIFHQWKPLPLRQVDQQTDLELHFFVAQYCFDFWHDHSSSGKGQIWPIDRTCTINPDELPFCFEDLEPTNSNRPVSSDEDDPSTAYGGCVMTDPSSPNSLGNTRDNVNSSHNCSMRSLASSAKSNEGICIAQGSDHTCNDSGGRRSGGHGANTSSNHDGGGLEDTGGGGDGDNHGNKTDHQSEMLSKSQEKDNGNGTRWVSVIAA</sequence>
<feature type="compositionally biased region" description="Gly residues" evidence="1">
    <location>
        <begin position="189"/>
        <end position="201"/>
    </location>
</feature>
<dbReference type="Proteomes" id="UP000307440">
    <property type="component" value="Unassembled WGS sequence"/>
</dbReference>
<name>A0A5C3KAL3_COPMA</name>
<feature type="region of interest" description="Disordered" evidence="1">
    <location>
        <begin position="97"/>
        <end position="144"/>
    </location>
</feature>
<evidence type="ECO:0000256" key="1">
    <source>
        <dbReference type="SAM" id="MobiDB-lite"/>
    </source>
</evidence>
<feature type="compositionally biased region" description="Basic and acidic residues" evidence="1">
    <location>
        <begin position="202"/>
        <end position="224"/>
    </location>
</feature>